<accession>A0A6G1CBP3</accession>
<dbReference type="PANTHER" id="PTHR31241">
    <property type="entry name" value="DEHYDRATION-RESPONSIVE ELEMENT-BINDING PROTEIN 2C"/>
    <property type="match status" value="1"/>
</dbReference>
<dbReference type="InterPro" id="IPR016177">
    <property type="entry name" value="DNA-bd_dom_sf"/>
</dbReference>
<sequence>MSLTAKLGDIMSRPMQVAIVDQKLANIDAFFAAQSGLPVLEEEESLLITNIERTGPPPPPPLRLCRTFATAEEAVLAYDEAAWRLYGPDAFLNLPHLRCHAMTRPWEGRTGGGGSRRLASPPPLGSPASGASSLLSDLRRAVPSPTLGSLTPDLDACPLMGEDSGGNSRETTVAARR</sequence>
<evidence type="ECO:0000256" key="6">
    <source>
        <dbReference type="ARBA" id="ARBA00023242"/>
    </source>
</evidence>
<dbReference type="GO" id="GO:0006950">
    <property type="term" value="P:response to stress"/>
    <property type="evidence" value="ECO:0007669"/>
    <property type="project" value="TreeGrafter"/>
</dbReference>
<evidence type="ECO:0000313" key="9">
    <source>
        <dbReference type="EMBL" id="KAF0897053.1"/>
    </source>
</evidence>
<dbReference type="PANTHER" id="PTHR31241:SF2">
    <property type="entry name" value="DEHYDRATION-RESPONSIVE ELEMENT-BINDING PROTEIN 2F"/>
    <property type="match status" value="1"/>
</dbReference>
<keyword evidence="2" id="KW-0805">Transcription regulation</keyword>
<evidence type="ECO:0000256" key="3">
    <source>
        <dbReference type="ARBA" id="ARBA00023016"/>
    </source>
</evidence>
<evidence type="ECO:0000256" key="1">
    <source>
        <dbReference type="ARBA" id="ARBA00004123"/>
    </source>
</evidence>
<keyword evidence="6" id="KW-0539">Nucleus</keyword>
<dbReference type="GO" id="GO:0003700">
    <property type="term" value="F:DNA-binding transcription factor activity"/>
    <property type="evidence" value="ECO:0007669"/>
    <property type="project" value="InterPro"/>
</dbReference>
<feature type="region of interest" description="Disordered" evidence="8">
    <location>
        <begin position="107"/>
        <end position="177"/>
    </location>
</feature>
<organism evidence="9 10">
    <name type="scientific">Oryza meyeriana var. granulata</name>
    <dbReference type="NCBI Taxonomy" id="110450"/>
    <lineage>
        <taxon>Eukaryota</taxon>
        <taxon>Viridiplantae</taxon>
        <taxon>Streptophyta</taxon>
        <taxon>Embryophyta</taxon>
        <taxon>Tracheophyta</taxon>
        <taxon>Spermatophyta</taxon>
        <taxon>Magnoliopsida</taxon>
        <taxon>Liliopsida</taxon>
        <taxon>Poales</taxon>
        <taxon>Poaceae</taxon>
        <taxon>BOP clade</taxon>
        <taxon>Oryzoideae</taxon>
        <taxon>Oryzeae</taxon>
        <taxon>Oryzinae</taxon>
        <taxon>Oryza</taxon>
        <taxon>Oryza meyeriana</taxon>
    </lineage>
</organism>
<dbReference type="AlphaFoldDB" id="A0A6G1CBP3"/>
<dbReference type="SUPFAM" id="SSF54171">
    <property type="entry name" value="DNA-binding domain"/>
    <property type="match status" value="1"/>
</dbReference>
<dbReference type="InterPro" id="IPR036955">
    <property type="entry name" value="AP2/ERF_dom_sf"/>
</dbReference>
<comment type="subcellular location">
    <subcellularLocation>
        <location evidence="1">Nucleus</location>
    </subcellularLocation>
</comment>
<comment type="caution">
    <text evidence="9">The sequence shown here is derived from an EMBL/GenBank/DDBJ whole genome shotgun (WGS) entry which is preliminary data.</text>
</comment>
<proteinExistence type="inferred from homology"/>
<evidence type="ECO:0000256" key="5">
    <source>
        <dbReference type="ARBA" id="ARBA00023163"/>
    </source>
</evidence>
<dbReference type="GO" id="GO:0000976">
    <property type="term" value="F:transcription cis-regulatory region binding"/>
    <property type="evidence" value="ECO:0007669"/>
    <property type="project" value="TreeGrafter"/>
</dbReference>
<evidence type="ECO:0000256" key="8">
    <source>
        <dbReference type="SAM" id="MobiDB-lite"/>
    </source>
</evidence>
<reference evidence="9 10" key="1">
    <citation type="submission" date="2019-11" db="EMBL/GenBank/DDBJ databases">
        <title>Whole genome sequence of Oryza granulata.</title>
        <authorList>
            <person name="Li W."/>
        </authorList>
    </citation>
    <scope>NUCLEOTIDE SEQUENCE [LARGE SCALE GENOMIC DNA]</scope>
    <source>
        <strain evidence="10">cv. Menghai</strain>
        <tissue evidence="9">Leaf</tissue>
    </source>
</reference>
<evidence type="ECO:0000313" key="10">
    <source>
        <dbReference type="Proteomes" id="UP000479710"/>
    </source>
</evidence>
<dbReference type="GO" id="GO:0045893">
    <property type="term" value="P:positive regulation of DNA-templated transcription"/>
    <property type="evidence" value="ECO:0007669"/>
    <property type="project" value="TreeGrafter"/>
</dbReference>
<name>A0A6G1CBP3_9ORYZ</name>
<evidence type="ECO:0000256" key="2">
    <source>
        <dbReference type="ARBA" id="ARBA00023015"/>
    </source>
</evidence>
<keyword evidence="4" id="KW-0238">DNA-binding</keyword>
<protein>
    <recommendedName>
        <fullName evidence="11">AP2/ERF domain-containing protein</fullName>
    </recommendedName>
</protein>
<dbReference type="OrthoDB" id="418595at2759"/>
<evidence type="ECO:0008006" key="11">
    <source>
        <dbReference type="Google" id="ProtNLM"/>
    </source>
</evidence>
<keyword evidence="10" id="KW-1185">Reference proteome</keyword>
<keyword evidence="5" id="KW-0804">Transcription</keyword>
<evidence type="ECO:0000256" key="4">
    <source>
        <dbReference type="ARBA" id="ARBA00023125"/>
    </source>
</evidence>
<evidence type="ECO:0000256" key="7">
    <source>
        <dbReference type="ARBA" id="ARBA00024343"/>
    </source>
</evidence>
<gene>
    <name evidence="9" type="ORF">E2562_032377</name>
</gene>
<feature type="compositionally biased region" description="Low complexity" evidence="8">
    <location>
        <begin position="126"/>
        <end position="136"/>
    </location>
</feature>
<dbReference type="GO" id="GO:0005634">
    <property type="term" value="C:nucleus"/>
    <property type="evidence" value="ECO:0007669"/>
    <property type="project" value="UniProtKB-SubCell"/>
</dbReference>
<keyword evidence="3" id="KW-0346">Stress response</keyword>
<dbReference type="EMBL" id="SPHZ02000010">
    <property type="protein sequence ID" value="KAF0897053.1"/>
    <property type="molecule type" value="Genomic_DNA"/>
</dbReference>
<dbReference type="Proteomes" id="UP000479710">
    <property type="component" value="Unassembled WGS sequence"/>
</dbReference>
<dbReference type="Gene3D" id="3.30.730.10">
    <property type="entry name" value="AP2/ERF domain"/>
    <property type="match status" value="1"/>
</dbReference>
<comment type="similarity">
    <text evidence="7">Belongs to the AP2/ERF transcription factor family. ERF subfamily.</text>
</comment>